<evidence type="ECO:0000256" key="1">
    <source>
        <dbReference type="ARBA" id="ARBA00000476"/>
    </source>
</evidence>
<comment type="caution">
    <text evidence="10">The sequence shown here is derived from an EMBL/GenBank/DDBJ whole genome shotgun (WGS) entry which is preliminary data.</text>
</comment>
<reference evidence="10 11" key="1">
    <citation type="journal article" date="2017" name="Curr. Biol.">
        <title>Genome architecture and evolution of a unichromosomal asexual nematode.</title>
        <authorList>
            <person name="Fradin H."/>
            <person name="Zegar C."/>
            <person name="Gutwein M."/>
            <person name="Lucas J."/>
            <person name="Kovtun M."/>
            <person name="Corcoran D."/>
            <person name="Baugh L.R."/>
            <person name="Kiontke K."/>
            <person name="Gunsalus K."/>
            <person name="Fitch D.H."/>
            <person name="Piano F."/>
        </authorList>
    </citation>
    <scope>NUCLEOTIDE SEQUENCE [LARGE SCALE GENOMIC DNA]</scope>
    <source>
        <strain evidence="10">PF1309</strain>
    </source>
</reference>
<comment type="catalytic activity">
    <reaction evidence="1 7">
        <text>3-hydroxypyruvate = 2-hydroxy-3-oxopropanoate</text>
        <dbReference type="Rhea" id="RHEA:11952"/>
        <dbReference type="ChEBI" id="CHEBI:17180"/>
        <dbReference type="ChEBI" id="CHEBI:57978"/>
        <dbReference type="EC" id="5.3.1.22"/>
    </reaction>
</comment>
<comment type="similarity">
    <text evidence="3 7">Belongs to the hyi family.</text>
</comment>
<dbReference type="OrthoDB" id="4214675at2759"/>
<dbReference type="Proteomes" id="UP000218231">
    <property type="component" value="Unassembled WGS sequence"/>
</dbReference>
<dbReference type="PANTHER" id="PTHR43489:SF6">
    <property type="entry name" value="HYDROXYPYRUVATE ISOMERASE-RELATED"/>
    <property type="match status" value="1"/>
</dbReference>
<dbReference type="InterPro" id="IPR013022">
    <property type="entry name" value="Xyl_isomerase-like_TIM-brl"/>
</dbReference>
<gene>
    <name evidence="10" type="ORF">WR25_07487</name>
</gene>
<evidence type="ECO:0000256" key="5">
    <source>
        <dbReference type="ARBA" id="ARBA00017985"/>
    </source>
</evidence>
<evidence type="ECO:0000256" key="7">
    <source>
        <dbReference type="PIRNR" id="PIRNR006241"/>
    </source>
</evidence>
<dbReference type="PIRSF" id="PIRSF006241">
    <property type="entry name" value="HyI"/>
    <property type="match status" value="1"/>
</dbReference>
<keyword evidence="6 7" id="KW-0413">Isomerase</keyword>
<organism evidence="10 11">
    <name type="scientific">Diploscapter pachys</name>
    <dbReference type="NCBI Taxonomy" id="2018661"/>
    <lineage>
        <taxon>Eukaryota</taxon>
        <taxon>Metazoa</taxon>
        <taxon>Ecdysozoa</taxon>
        <taxon>Nematoda</taxon>
        <taxon>Chromadorea</taxon>
        <taxon>Rhabditida</taxon>
        <taxon>Rhabditina</taxon>
        <taxon>Rhabditomorpha</taxon>
        <taxon>Rhabditoidea</taxon>
        <taxon>Rhabditidae</taxon>
        <taxon>Diploscapter</taxon>
    </lineage>
</organism>
<feature type="domain" description="Xylose isomerase-like TIM barrel" evidence="9">
    <location>
        <begin position="21"/>
        <end position="248"/>
    </location>
</feature>
<dbReference type="InterPro" id="IPR026040">
    <property type="entry name" value="HyI-like"/>
</dbReference>
<evidence type="ECO:0000256" key="3">
    <source>
        <dbReference type="ARBA" id="ARBA00005962"/>
    </source>
</evidence>
<evidence type="ECO:0000256" key="4">
    <source>
        <dbReference type="ARBA" id="ARBA00012570"/>
    </source>
</evidence>
<sequence length="260" mass="29211">MRVSANLTMLFTDVPLAARYEKAAAVGFKLAEIALPYSEPAEVLLENSQKFGIQHSLINAPAGDWASGFRGLAALKSHKNEFKESIDKAVEYARKLDCKRVHVMAGLAEKGDVEAKTCYLDNIKFAAQKLAENDITCLIEPINSYTIKGYFLNSYEQAKEVLDQVSLPNLKIQYDVFHAQQINGQLTATLEKYNNDIGYLQVAQVPHRLSPGFDGEVDYKYIFDVARKINPDWIIGCEYNQSKQNPEKDFVWASAMGLKF</sequence>
<dbReference type="EC" id="5.3.1.22" evidence="4 7"/>
<evidence type="ECO:0000256" key="6">
    <source>
        <dbReference type="ARBA" id="ARBA00023235"/>
    </source>
</evidence>
<evidence type="ECO:0000313" key="11">
    <source>
        <dbReference type="Proteomes" id="UP000218231"/>
    </source>
</evidence>
<dbReference type="FunFam" id="3.20.20.150:FF:000007">
    <property type="entry name" value="Hydroxypyruvate isomerase"/>
    <property type="match status" value="1"/>
</dbReference>
<dbReference type="Pfam" id="PF01261">
    <property type="entry name" value="AP_endonuc_2"/>
    <property type="match status" value="1"/>
</dbReference>
<dbReference type="STRING" id="2018661.A0A2A2JKD8"/>
<dbReference type="EMBL" id="LIAE01010386">
    <property type="protein sequence ID" value="PAV62081.1"/>
    <property type="molecule type" value="Genomic_DNA"/>
</dbReference>
<comment type="function">
    <text evidence="2 7">Catalyzes the reversible isomerization between hydroxypyruvate and 2-hydroxy-3-oxopropanoate (also termed tartronate semialdehyde).</text>
</comment>
<dbReference type="PANTHER" id="PTHR43489">
    <property type="entry name" value="ISOMERASE"/>
    <property type="match status" value="1"/>
</dbReference>
<protein>
    <recommendedName>
        <fullName evidence="5 7">Putative hydroxypyruvate isomerase</fullName>
        <ecNumber evidence="4 7">5.3.1.22</ecNumber>
    </recommendedName>
</protein>
<proteinExistence type="inferred from homology"/>
<dbReference type="GO" id="GO:0046487">
    <property type="term" value="P:glyoxylate metabolic process"/>
    <property type="evidence" value="ECO:0007669"/>
    <property type="project" value="TreeGrafter"/>
</dbReference>
<dbReference type="GO" id="GO:0008903">
    <property type="term" value="F:hydroxypyruvate isomerase activity"/>
    <property type="evidence" value="ECO:0007669"/>
    <property type="project" value="UniProtKB-EC"/>
</dbReference>
<evidence type="ECO:0000256" key="8">
    <source>
        <dbReference type="PIRSR" id="PIRSR006241-50"/>
    </source>
</evidence>
<feature type="active site" description="Proton donor/acceptor" evidence="8">
    <location>
        <position position="238"/>
    </location>
</feature>
<name>A0A2A2JKD8_9BILA</name>
<dbReference type="SUPFAM" id="SSF51658">
    <property type="entry name" value="Xylose isomerase-like"/>
    <property type="match status" value="1"/>
</dbReference>
<dbReference type="InterPro" id="IPR050417">
    <property type="entry name" value="Sugar_Epim/Isomerase"/>
</dbReference>
<evidence type="ECO:0000313" key="10">
    <source>
        <dbReference type="EMBL" id="PAV62081.1"/>
    </source>
</evidence>
<feature type="active site" description="Proton donor/acceptor" evidence="8">
    <location>
        <position position="140"/>
    </location>
</feature>
<keyword evidence="11" id="KW-1185">Reference proteome</keyword>
<dbReference type="InterPro" id="IPR036237">
    <property type="entry name" value="Xyl_isomerase-like_sf"/>
</dbReference>
<evidence type="ECO:0000256" key="2">
    <source>
        <dbReference type="ARBA" id="ARBA00002968"/>
    </source>
</evidence>
<dbReference type="Gene3D" id="3.20.20.150">
    <property type="entry name" value="Divalent-metal-dependent TIM barrel enzymes"/>
    <property type="match status" value="1"/>
</dbReference>
<dbReference type="AlphaFoldDB" id="A0A2A2JKD8"/>
<accession>A0A2A2JKD8</accession>
<evidence type="ECO:0000259" key="9">
    <source>
        <dbReference type="Pfam" id="PF01261"/>
    </source>
</evidence>